<dbReference type="Proteomes" id="UP000223913">
    <property type="component" value="Unassembled WGS sequence"/>
</dbReference>
<sequence length="327" mass="37166">MKKNNFWMVRAGEGGRLIEDFLSKNIVAIGWNDLGGLNNIEDLDQLKAKFREIYPEASDGQVNNNAGQIYRFLRVFKEGDHVVTYDSSGRIYSVGKITSDYRYDSNLIEYHHIRDVEWLRKVPRDDLSTTSKNSLGSTLSIFQIKDLTVKELLGKPVDKEEEIEREEETLDVIKEDMEAKALEFIKDQVFQLSWEDMEELVAGVLRGMGYKTIMTPKGSDRGKDIMASPDGLGLEDPKILVEVKHRKASMGSSDVRSFLGGLRANEKGVYVSTGGFSKEARYEADRAINPTTLVDLDMLVSLIIQHYDNFDPETRALVPLKKIYWPL</sequence>
<dbReference type="EMBL" id="PDUD01000026">
    <property type="protein sequence ID" value="PHN04370.1"/>
    <property type="molecule type" value="Genomic_DNA"/>
</dbReference>
<accession>A0A2D0N7L2</accession>
<keyword evidence="2" id="KW-0255">Endonuclease</keyword>
<evidence type="ECO:0000313" key="3">
    <source>
        <dbReference type="Proteomes" id="UP000223913"/>
    </source>
</evidence>
<dbReference type="PANTHER" id="PTHR30015">
    <property type="entry name" value="MRR RESTRICTION SYSTEM PROTEIN"/>
    <property type="match status" value="1"/>
</dbReference>
<evidence type="ECO:0000313" key="2">
    <source>
        <dbReference type="EMBL" id="PHN04370.1"/>
    </source>
</evidence>
<dbReference type="InterPro" id="IPR007560">
    <property type="entry name" value="Restrct_endonuc_IV_Mrr"/>
</dbReference>
<dbReference type="PANTHER" id="PTHR30015:SF7">
    <property type="entry name" value="TYPE IV METHYL-DIRECTED RESTRICTION ENZYME ECOKMRR"/>
    <property type="match status" value="1"/>
</dbReference>
<gene>
    <name evidence="2" type="ORF">CRP01_22690</name>
</gene>
<dbReference type="InterPro" id="IPR052906">
    <property type="entry name" value="Type_IV_Methyl-Rstrct_Enzyme"/>
</dbReference>
<keyword evidence="2" id="KW-0540">Nuclease</keyword>
<dbReference type="GO" id="GO:0003677">
    <property type="term" value="F:DNA binding"/>
    <property type="evidence" value="ECO:0007669"/>
    <property type="project" value="InterPro"/>
</dbReference>
<keyword evidence="2" id="KW-0378">Hydrolase</keyword>
<dbReference type="Pfam" id="PF04471">
    <property type="entry name" value="Mrr_cat"/>
    <property type="match status" value="1"/>
</dbReference>
<dbReference type="OrthoDB" id="9803736at2"/>
<feature type="domain" description="Restriction endonuclease type IV Mrr" evidence="1">
    <location>
        <begin position="191"/>
        <end position="303"/>
    </location>
</feature>
<comment type="caution">
    <text evidence="2">The sequence shown here is derived from an EMBL/GenBank/DDBJ whole genome shotgun (WGS) entry which is preliminary data.</text>
</comment>
<dbReference type="InterPro" id="IPR016984">
    <property type="entry name" value="UCP031853"/>
</dbReference>
<dbReference type="RefSeq" id="WP_099152396.1">
    <property type="nucleotide sequence ID" value="NZ_PDUD01000026.1"/>
</dbReference>
<dbReference type="AlphaFoldDB" id="A0A2D0N7L2"/>
<reference evidence="2 3" key="1">
    <citation type="submission" date="2017-10" db="EMBL/GenBank/DDBJ databases">
        <title>The draft genome sequence of Lewinella nigricans NBRC 102662.</title>
        <authorList>
            <person name="Wang K."/>
        </authorList>
    </citation>
    <scope>NUCLEOTIDE SEQUENCE [LARGE SCALE GENOMIC DNA]</scope>
    <source>
        <strain evidence="2 3">NBRC 102662</strain>
    </source>
</reference>
<organism evidence="2 3">
    <name type="scientific">Flavilitoribacter nigricans (strain ATCC 23147 / DSM 23189 / NBRC 102662 / NCIMB 1420 / SS-2)</name>
    <name type="common">Lewinella nigricans</name>
    <dbReference type="NCBI Taxonomy" id="1122177"/>
    <lineage>
        <taxon>Bacteria</taxon>
        <taxon>Pseudomonadati</taxon>
        <taxon>Bacteroidota</taxon>
        <taxon>Saprospiria</taxon>
        <taxon>Saprospirales</taxon>
        <taxon>Lewinellaceae</taxon>
        <taxon>Flavilitoribacter</taxon>
    </lineage>
</organism>
<dbReference type="InterPro" id="IPR011335">
    <property type="entry name" value="Restrct_endonuc-II-like"/>
</dbReference>
<dbReference type="PIRSF" id="PIRSF031853">
    <property type="entry name" value="UPC031853"/>
    <property type="match status" value="1"/>
</dbReference>
<protein>
    <submittedName>
        <fullName evidence="2">Restriction endonuclease</fullName>
    </submittedName>
</protein>
<keyword evidence="3" id="KW-1185">Reference proteome</keyword>
<dbReference type="GO" id="GO:0043590">
    <property type="term" value="C:bacterial nucleoid"/>
    <property type="evidence" value="ECO:0007669"/>
    <property type="project" value="TreeGrafter"/>
</dbReference>
<dbReference type="SUPFAM" id="SSF52980">
    <property type="entry name" value="Restriction endonuclease-like"/>
    <property type="match status" value="1"/>
</dbReference>
<proteinExistence type="predicted"/>
<dbReference type="GO" id="GO:0009307">
    <property type="term" value="P:DNA restriction-modification system"/>
    <property type="evidence" value="ECO:0007669"/>
    <property type="project" value="InterPro"/>
</dbReference>
<dbReference type="GO" id="GO:0015666">
    <property type="term" value="F:restriction endodeoxyribonuclease activity"/>
    <property type="evidence" value="ECO:0007669"/>
    <property type="project" value="TreeGrafter"/>
</dbReference>
<dbReference type="InterPro" id="IPR011856">
    <property type="entry name" value="tRNA_endonuc-like_dom_sf"/>
</dbReference>
<name>A0A2D0N7L2_FLAN2</name>
<dbReference type="Gene3D" id="3.40.1350.10">
    <property type="match status" value="1"/>
</dbReference>
<evidence type="ECO:0000259" key="1">
    <source>
        <dbReference type="Pfam" id="PF04471"/>
    </source>
</evidence>